<accession>A0A0F2TBI5</accession>
<evidence type="ECO:0008006" key="3">
    <source>
        <dbReference type="Google" id="ProtNLM"/>
    </source>
</evidence>
<reference evidence="1 2" key="1">
    <citation type="submission" date="2015-02" db="EMBL/GenBank/DDBJ databases">
        <authorList>
            <person name="Ju K.-S."/>
            <person name="Doroghazi J.R."/>
            <person name="Metcalf W."/>
        </authorList>
    </citation>
    <scope>NUCLEOTIDE SEQUENCE [LARGE SCALE GENOMIC DNA]</scope>
    <source>
        <strain evidence="1 2">ATCC 31215</strain>
    </source>
</reference>
<dbReference type="AlphaFoldDB" id="A0A0F2TBI5"/>
<dbReference type="OrthoDB" id="3215106at2"/>
<dbReference type="RefSeq" id="WP_045700705.1">
    <property type="nucleotide sequence ID" value="NZ_JZKH01000061.1"/>
</dbReference>
<evidence type="ECO:0000313" key="1">
    <source>
        <dbReference type="EMBL" id="KJS59695.1"/>
    </source>
</evidence>
<sequence length="454" mass="49385">MASDQEISLFQVLVQQRGLGEYLVFLKQLQTAAAEVARLEHNPALAKVTIGERQFSRWTRGQHGSGPRPLTARVLEHLFQRSARELFGPARAAGERSSRLPAAQCIEPGASSDAHTRDLLMTAASESASFAAYAEQSNVGPHSLEQLSADIRRIVSTYPNRPVVPLFEEVLSLRDRCFELLEGRQPPAYTSDLYLAASVLCGILANASFDLGAYREAETQARTAFVCAEQAGHNGLRSWIRGTQALICYWEERPHDAIRLVKSGEQYVPENGTAHIRLASIAARAHARLGQEHDAVAALRRADEYREQAADDDIPGGMLAFPLAKQRFYAATTRLWLGGDANNREAAALAEEAVALYESAPPENQRLGELSLARMDLALAELAGDEIEGAAHQIDAVIAVASRRPTESVSRRLGQFARRLAASPAGTSAIGLSLQDGIMQHRRARNELPAGGRG</sequence>
<comment type="caution">
    <text evidence="1">The sequence shown here is derived from an EMBL/GenBank/DDBJ whole genome shotgun (WGS) entry which is preliminary data.</text>
</comment>
<organism evidence="1 2">
    <name type="scientific">Streptomyces rubellomurinus (strain ATCC 31215)</name>
    <dbReference type="NCBI Taxonomy" id="359131"/>
    <lineage>
        <taxon>Bacteria</taxon>
        <taxon>Bacillati</taxon>
        <taxon>Actinomycetota</taxon>
        <taxon>Actinomycetes</taxon>
        <taxon>Kitasatosporales</taxon>
        <taxon>Streptomycetaceae</taxon>
        <taxon>Streptomyces</taxon>
    </lineage>
</organism>
<dbReference type="Proteomes" id="UP000033699">
    <property type="component" value="Unassembled WGS sequence"/>
</dbReference>
<dbReference type="PATRIC" id="fig|359131.3.peg.6303"/>
<dbReference type="InterPro" id="IPR011990">
    <property type="entry name" value="TPR-like_helical_dom_sf"/>
</dbReference>
<dbReference type="EMBL" id="JZKH01000061">
    <property type="protein sequence ID" value="KJS59695.1"/>
    <property type="molecule type" value="Genomic_DNA"/>
</dbReference>
<name>A0A0F2TBI5_STRR3</name>
<gene>
    <name evidence="1" type="ORF">VM95_25595</name>
</gene>
<protein>
    <recommendedName>
        <fullName evidence="3">XRE family transcriptional regulator</fullName>
    </recommendedName>
</protein>
<proteinExistence type="predicted"/>
<evidence type="ECO:0000313" key="2">
    <source>
        <dbReference type="Proteomes" id="UP000033699"/>
    </source>
</evidence>
<dbReference type="SUPFAM" id="SSF48452">
    <property type="entry name" value="TPR-like"/>
    <property type="match status" value="1"/>
</dbReference>
<keyword evidence="2" id="KW-1185">Reference proteome</keyword>